<sequence>TLTPFQRGFFCYDESLLHPYKSSTVKVTVLYCVGFSIPIVTLIIVCKQKIAKSANYQRLILTKWVKMWLPILIFFFFGAALNHLLTNIAKYTLGRLRPHFLTVCQPDYALFNCSMGIIEENVCTGNLKLIKEARVSFPSGHASMITYTMMYALIYLEVRFTWRGLLLMKPLLQTMLFCIAYYISMSRISDYKHHWSDVLGGSILGIIIALVMVGNYLDLSDGMEMIKIE</sequence>
<dbReference type="HOGENOM" id="CLU_021458_3_2_1"/>
<dbReference type="PANTHER" id="PTHR10165">
    <property type="entry name" value="LIPID PHOSPHATE PHOSPHATASE"/>
    <property type="match status" value="1"/>
</dbReference>
<dbReference type="RefSeq" id="XP_009053849.1">
    <property type="nucleotide sequence ID" value="XM_009055601.1"/>
</dbReference>
<dbReference type="Proteomes" id="UP000030746">
    <property type="component" value="Unassembled WGS sequence"/>
</dbReference>
<evidence type="ECO:0000313" key="8">
    <source>
        <dbReference type="EMBL" id="ESO95337.1"/>
    </source>
</evidence>
<evidence type="ECO:0000259" key="7">
    <source>
        <dbReference type="SMART" id="SM00014"/>
    </source>
</evidence>
<dbReference type="GO" id="GO:0008195">
    <property type="term" value="F:phosphatidate phosphatase activity"/>
    <property type="evidence" value="ECO:0007669"/>
    <property type="project" value="TreeGrafter"/>
</dbReference>
<dbReference type="EMBL" id="KB201656">
    <property type="protein sequence ID" value="ESO95337.1"/>
    <property type="molecule type" value="Genomic_DNA"/>
</dbReference>
<dbReference type="GO" id="GO:0046839">
    <property type="term" value="P:phospholipid dephosphorylation"/>
    <property type="evidence" value="ECO:0007669"/>
    <property type="project" value="TreeGrafter"/>
</dbReference>
<dbReference type="AlphaFoldDB" id="V4AER4"/>
<name>V4AER4_LOTGI</name>
<evidence type="ECO:0000256" key="3">
    <source>
        <dbReference type="ARBA" id="ARBA00022692"/>
    </source>
</evidence>
<gene>
    <name evidence="8" type="ORF">LOTGIDRAFT_117144</name>
</gene>
<evidence type="ECO:0000256" key="1">
    <source>
        <dbReference type="ARBA" id="ARBA00004141"/>
    </source>
</evidence>
<feature type="transmembrane region" description="Helical" evidence="6">
    <location>
        <begin position="135"/>
        <end position="154"/>
    </location>
</feature>
<feature type="transmembrane region" description="Helical" evidence="6">
    <location>
        <begin position="67"/>
        <end position="85"/>
    </location>
</feature>
<dbReference type="KEGG" id="lgi:LOTGIDRAFT_117144"/>
<proteinExistence type="inferred from homology"/>
<dbReference type="GO" id="GO:0005886">
    <property type="term" value="C:plasma membrane"/>
    <property type="evidence" value="ECO:0007669"/>
    <property type="project" value="TreeGrafter"/>
</dbReference>
<protein>
    <recommendedName>
        <fullName evidence="7">Phosphatidic acid phosphatase type 2/haloperoxidase domain-containing protein</fullName>
    </recommendedName>
</protein>
<comment type="subcellular location">
    <subcellularLocation>
        <location evidence="1">Membrane</location>
        <topology evidence="1">Multi-pass membrane protein</topology>
    </subcellularLocation>
</comment>
<feature type="transmembrane region" description="Helical" evidence="6">
    <location>
        <begin position="28"/>
        <end position="46"/>
    </location>
</feature>
<dbReference type="CTD" id="20231461"/>
<feature type="non-terminal residue" evidence="8">
    <location>
        <position position="1"/>
    </location>
</feature>
<dbReference type="OrthoDB" id="8907274at2759"/>
<feature type="transmembrane region" description="Helical" evidence="6">
    <location>
        <begin position="198"/>
        <end position="217"/>
    </location>
</feature>
<feature type="transmembrane region" description="Helical" evidence="6">
    <location>
        <begin position="166"/>
        <end position="183"/>
    </location>
</feature>
<dbReference type="Gene3D" id="1.20.144.10">
    <property type="entry name" value="Phosphatidic acid phosphatase type 2/haloperoxidase"/>
    <property type="match status" value="1"/>
</dbReference>
<dbReference type="Pfam" id="PF01569">
    <property type="entry name" value="PAP2"/>
    <property type="match status" value="1"/>
</dbReference>
<organism evidence="8 9">
    <name type="scientific">Lottia gigantea</name>
    <name type="common">Giant owl limpet</name>
    <dbReference type="NCBI Taxonomy" id="225164"/>
    <lineage>
        <taxon>Eukaryota</taxon>
        <taxon>Metazoa</taxon>
        <taxon>Spiralia</taxon>
        <taxon>Lophotrochozoa</taxon>
        <taxon>Mollusca</taxon>
        <taxon>Gastropoda</taxon>
        <taxon>Patellogastropoda</taxon>
        <taxon>Lottioidea</taxon>
        <taxon>Lottiidae</taxon>
        <taxon>Lottia</taxon>
    </lineage>
</organism>
<evidence type="ECO:0000256" key="5">
    <source>
        <dbReference type="ARBA" id="ARBA00023136"/>
    </source>
</evidence>
<keyword evidence="5 6" id="KW-0472">Membrane</keyword>
<dbReference type="GeneID" id="20231461"/>
<keyword evidence="3 6" id="KW-0812">Transmembrane</keyword>
<dbReference type="GO" id="GO:0007165">
    <property type="term" value="P:signal transduction"/>
    <property type="evidence" value="ECO:0007669"/>
    <property type="project" value="TreeGrafter"/>
</dbReference>
<dbReference type="PANTHER" id="PTHR10165:SF103">
    <property type="entry name" value="PHOSPHOLIPID PHOSPHATASE HOMOLOG 1.2 HOMOLOG"/>
    <property type="match status" value="1"/>
</dbReference>
<evidence type="ECO:0000256" key="4">
    <source>
        <dbReference type="ARBA" id="ARBA00022989"/>
    </source>
</evidence>
<evidence type="ECO:0000256" key="2">
    <source>
        <dbReference type="ARBA" id="ARBA00008816"/>
    </source>
</evidence>
<dbReference type="InterPro" id="IPR043216">
    <property type="entry name" value="PAP-like"/>
</dbReference>
<dbReference type="InterPro" id="IPR036938">
    <property type="entry name" value="PAP2/HPO_sf"/>
</dbReference>
<feature type="domain" description="Phosphatidic acid phosphatase type 2/haloperoxidase" evidence="7">
    <location>
        <begin position="72"/>
        <end position="213"/>
    </location>
</feature>
<dbReference type="SUPFAM" id="SSF48317">
    <property type="entry name" value="Acid phosphatase/Vanadium-dependent haloperoxidase"/>
    <property type="match status" value="1"/>
</dbReference>
<dbReference type="CDD" id="cd03384">
    <property type="entry name" value="PAP2_wunen"/>
    <property type="match status" value="1"/>
</dbReference>
<dbReference type="InterPro" id="IPR000326">
    <property type="entry name" value="PAP2/HPO"/>
</dbReference>
<dbReference type="OMA" id="LMHPYKA"/>
<evidence type="ECO:0000313" key="9">
    <source>
        <dbReference type="Proteomes" id="UP000030746"/>
    </source>
</evidence>
<keyword evidence="4 6" id="KW-1133">Transmembrane helix</keyword>
<reference evidence="8 9" key="1">
    <citation type="journal article" date="2013" name="Nature">
        <title>Insights into bilaterian evolution from three spiralian genomes.</title>
        <authorList>
            <person name="Simakov O."/>
            <person name="Marletaz F."/>
            <person name="Cho S.J."/>
            <person name="Edsinger-Gonzales E."/>
            <person name="Havlak P."/>
            <person name="Hellsten U."/>
            <person name="Kuo D.H."/>
            <person name="Larsson T."/>
            <person name="Lv J."/>
            <person name="Arendt D."/>
            <person name="Savage R."/>
            <person name="Osoegawa K."/>
            <person name="de Jong P."/>
            <person name="Grimwood J."/>
            <person name="Chapman J.A."/>
            <person name="Shapiro H."/>
            <person name="Aerts A."/>
            <person name="Otillar R.P."/>
            <person name="Terry A.Y."/>
            <person name="Boore J.L."/>
            <person name="Grigoriev I.V."/>
            <person name="Lindberg D.R."/>
            <person name="Seaver E.C."/>
            <person name="Weisblat D.A."/>
            <person name="Putnam N.H."/>
            <person name="Rokhsar D.S."/>
        </authorList>
    </citation>
    <scope>NUCLEOTIDE SEQUENCE [LARGE SCALE GENOMIC DNA]</scope>
</reference>
<keyword evidence="9" id="KW-1185">Reference proteome</keyword>
<comment type="similarity">
    <text evidence="2">Belongs to the PA-phosphatase related phosphoesterase family.</text>
</comment>
<dbReference type="GO" id="GO:0006644">
    <property type="term" value="P:phospholipid metabolic process"/>
    <property type="evidence" value="ECO:0007669"/>
    <property type="project" value="InterPro"/>
</dbReference>
<dbReference type="SMART" id="SM00014">
    <property type="entry name" value="acidPPc"/>
    <property type="match status" value="1"/>
</dbReference>
<dbReference type="STRING" id="225164.V4AER4"/>
<accession>V4AER4</accession>
<evidence type="ECO:0000256" key="6">
    <source>
        <dbReference type="SAM" id="Phobius"/>
    </source>
</evidence>